<evidence type="ECO:0000313" key="4">
    <source>
        <dbReference type="Proteomes" id="UP000651452"/>
    </source>
</evidence>
<dbReference type="InterPro" id="IPR036291">
    <property type="entry name" value="NAD(P)-bd_dom_sf"/>
</dbReference>
<dbReference type="PRINTS" id="PR00081">
    <property type="entry name" value="GDHRDH"/>
</dbReference>
<reference evidence="3" key="2">
    <citation type="submission" date="2020-09" db="EMBL/GenBank/DDBJ databases">
        <title>Reference genome assembly for Australian Ascochyta lentis isolate Al4.</title>
        <authorList>
            <person name="Lee R.C."/>
            <person name="Farfan-Caceres L.M."/>
            <person name="Debler J.W."/>
            <person name="Williams A.H."/>
            <person name="Henares B.M."/>
        </authorList>
    </citation>
    <scope>NUCLEOTIDE SEQUENCE</scope>
    <source>
        <strain evidence="3">Al4</strain>
    </source>
</reference>
<keyword evidence="4" id="KW-1185">Reference proteome</keyword>
<dbReference type="PANTHER" id="PTHR24321">
    <property type="entry name" value="DEHYDROGENASES, SHORT CHAIN"/>
    <property type="match status" value="1"/>
</dbReference>
<dbReference type="InterPro" id="IPR002347">
    <property type="entry name" value="SDR_fam"/>
</dbReference>
<reference evidence="3" key="1">
    <citation type="submission" date="2018-12" db="EMBL/GenBank/DDBJ databases">
        <authorList>
            <person name="Syme R.A."/>
            <person name="Farfan-Caceres L."/>
            <person name="Lichtenzveig J."/>
        </authorList>
    </citation>
    <scope>NUCLEOTIDE SEQUENCE</scope>
    <source>
        <strain evidence="3">Al4</strain>
    </source>
</reference>
<dbReference type="SUPFAM" id="SSF51735">
    <property type="entry name" value="NAD(P)-binding Rossmann-fold domains"/>
    <property type="match status" value="1"/>
</dbReference>
<dbReference type="AlphaFoldDB" id="A0A8H7ME14"/>
<dbReference type="CDD" id="cd05233">
    <property type="entry name" value="SDR_c"/>
    <property type="match status" value="1"/>
</dbReference>
<gene>
    <name evidence="3" type="ORF">EKO04_010619</name>
</gene>
<evidence type="ECO:0000256" key="2">
    <source>
        <dbReference type="ARBA" id="ARBA00023002"/>
    </source>
</evidence>
<evidence type="ECO:0000313" key="3">
    <source>
        <dbReference type="EMBL" id="KAF9691390.1"/>
    </source>
</evidence>
<dbReference type="Gene3D" id="3.40.50.720">
    <property type="entry name" value="NAD(P)-binding Rossmann-like Domain"/>
    <property type="match status" value="1"/>
</dbReference>
<dbReference type="PANTHER" id="PTHR24321:SF8">
    <property type="entry name" value="ESTRADIOL 17-BETA-DEHYDROGENASE 8-RELATED"/>
    <property type="match status" value="1"/>
</dbReference>
<name>A0A8H7ME14_9PLEO</name>
<evidence type="ECO:0000256" key="1">
    <source>
        <dbReference type="ARBA" id="ARBA00006484"/>
    </source>
</evidence>
<comment type="caution">
    <text evidence="3">The sequence shown here is derived from an EMBL/GenBank/DDBJ whole genome shotgun (WGS) entry which is preliminary data.</text>
</comment>
<dbReference type="Proteomes" id="UP000651452">
    <property type="component" value="Unassembled WGS sequence"/>
</dbReference>
<comment type="similarity">
    <text evidence="1">Belongs to the short-chain dehydrogenases/reductases (SDR) family.</text>
</comment>
<dbReference type="Pfam" id="PF13561">
    <property type="entry name" value="adh_short_C2"/>
    <property type="match status" value="1"/>
</dbReference>
<dbReference type="OrthoDB" id="10253736at2759"/>
<organism evidence="3 4">
    <name type="scientific">Ascochyta lentis</name>
    <dbReference type="NCBI Taxonomy" id="205686"/>
    <lineage>
        <taxon>Eukaryota</taxon>
        <taxon>Fungi</taxon>
        <taxon>Dikarya</taxon>
        <taxon>Ascomycota</taxon>
        <taxon>Pezizomycotina</taxon>
        <taxon>Dothideomycetes</taxon>
        <taxon>Pleosporomycetidae</taxon>
        <taxon>Pleosporales</taxon>
        <taxon>Pleosporineae</taxon>
        <taxon>Didymellaceae</taxon>
        <taxon>Ascochyta</taxon>
    </lineage>
</organism>
<dbReference type="GO" id="GO:0016491">
    <property type="term" value="F:oxidoreductase activity"/>
    <property type="evidence" value="ECO:0007669"/>
    <property type="project" value="UniProtKB-KW"/>
</dbReference>
<sequence>MEPISFGLDLEGSHVLVTGGAGLIGRVVVDHFLAAGAKVSSVDISRPSTQPSSAQSQAAHPELLTIHCDVSDENQVQQAFTTAVDAYGPVDIAIALASLDLSVLEHSPFADASFDQLRKVLDINVAGTWLTAREWIRGLRQAKHTGTPMKHPNLIIIGSESGLFGERQNAEYSLGKSAVQGGLLHSLRMEIPREWPGARVNVVAPGPVRTDRWEQECTHNPDQYYLDAQATTALGGPVPVRAVAMTILSIASHNFSSHIHGQIIAVDGGKQGKLVWTQAEAPQPYPHG</sequence>
<accession>A0A8H7ME14</accession>
<keyword evidence="2" id="KW-0560">Oxidoreductase</keyword>
<protein>
    <recommendedName>
        <fullName evidence="5">NAD(P)-binding protein</fullName>
    </recommendedName>
</protein>
<evidence type="ECO:0008006" key="5">
    <source>
        <dbReference type="Google" id="ProtNLM"/>
    </source>
</evidence>
<dbReference type="EMBL" id="RZGK01000021">
    <property type="protein sequence ID" value="KAF9691390.1"/>
    <property type="molecule type" value="Genomic_DNA"/>
</dbReference>
<proteinExistence type="inferred from homology"/>